<dbReference type="GO" id="GO:0032991">
    <property type="term" value="C:protein-containing complex"/>
    <property type="evidence" value="ECO:0007669"/>
    <property type="project" value="EnsemblFungi"/>
</dbReference>
<keyword evidence="6 8" id="KW-0446">Lipid-binding</keyword>
<dbReference type="PANTHER" id="PTHR21427">
    <property type="entry name" value="UBIQUINONE BIOSYNTHESIS PROTEIN COQ9, MITOCHONDRIAL"/>
    <property type="match status" value="1"/>
</dbReference>
<evidence type="ECO:0000313" key="11">
    <source>
        <dbReference type="Proteomes" id="UP000001640"/>
    </source>
</evidence>
<dbReference type="InParanoid" id="G0VFU0"/>
<dbReference type="GO" id="GO:0006744">
    <property type="term" value="P:ubiquinone biosynthetic process"/>
    <property type="evidence" value="ECO:0007669"/>
    <property type="project" value="UniProtKB-UniRule"/>
</dbReference>
<dbReference type="UniPathway" id="UPA00232"/>
<dbReference type="InterPro" id="IPR012762">
    <property type="entry name" value="Ubiq_biosynth_COQ9"/>
</dbReference>
<dbReference type="InterPro" id="IPR013718">
    <property type="entry name" value="COQ9_C"/>
</dbReference>
<evidence type="ECO:0000256" key="6">
    <source>
        <dbReference type="ARBA" id="ARBA00023121"/>
    </source>
</evidence>
<keyword evidence="11" id="KW-1185">Reference proteome</keyword>
<keyword evidence="7 8" id="KW-0496">Mitochondrion</keyword>
<keyword evidence="5" id="KW-0809">Transit peptide</keyword>
<dbReference type="OMA" id="SELFMAQ"/>
<dbReference type="Pfam" id="PF08511">
    <property type="entry name" value="COQ9"/>
    <property type="match status" value="1"/>
</dbReference>
<dbReference type="EMBL" id="HE576756">
    <property type="protein sequence ID" value="CCC70357.1"/>
    <property type="molecule type" value="Genomic_DNA"/>
</dbReference>
<dbReference type="OrthoDB" id="619536at2759"/>
<organism evidence="10 11">
    <name type="scientific">Naumovozyma castellii</name>
    <name type="common">Yeast</name>
    <name type="synonym">Saccharomyces castellii</name>
    <dbReference type="NCBI Taxonomy" id="27288"/>
    <lineage>
        <taxon>Eukaryota</taxon>
        <taxon>Fungi</taxon>
        <taxon>Dikarya</taxon>
        <taxon>Ascomycota</taxon>
        <taxon>Saccharomycotina</taxon>
        <taxon>Saccharomycetes</taxon>
        <taxon>Saccharomycetales</taxon>
        <taxon>Saccharomycetaceae</taxon>
        <taxon>Naumovozyma</taxon>
    </lineage>
</organism>
<dbReference type="Proteomes" id="UP000001640">
    <property type="component" value="Chromosome 5"/>
</dbReference>
<evidence type="ECO:0000256" key="8">
    <source>
        <dbReference type="RuleBase" id="RU366063"/>
    </source>
</evidence>
<comment type="pathway">
    <text evidence="2 8">Cofactor biosynthesis; ubiquinone biosynthesis.</text>
</comment>
<dbReference type="AlphaFoldDB" id="G0VFU0"/>
<dbReference type="GO" id="GO:0008289">
    <property type="term" value="F:lipid binding"/>
    <property type="evidence" value="ECO:0007669"/>
    <property type="project" value="UniProtKB-UniRule"/>
</dbReference>
<proteinExistence type="inferred from homology"/>
<dbReference type="HOGENOM" id="CLU_057411_1_1_1"/>
<dbReference type="NCBIfam" id="TIGR02396">
    <property type="entry name" value="diverge_rpsU"/>
    <property type="match status" value="1"/>
</dbReference>
<dbReference type="RefSeq" id="XP_003676716.1">
    <property type="nucleotide sequence ID" value="XM_003676668.1"/>
</dbReference>
<dbReference type="STRING" id="1064592.G0VFU0"/>
<gene>
    <name evidence="10" type="primary">NCAS0E02870</name>
    <name evidence="10" type="ordered locus">NCAS_0E02870</name>
</gene>
<reference key="2">
    <citation type="submission" date="2011-08" db="EMBL/GenBank/DDBJ databases">
        <title>Genome sequence of Naumovozyma castellii.</title>
        <authorList>
            <person name="Gordon J.L."/>
            <person name="Armisen D."/>
            <person name="Proux-Wera E."/>
            <person name="OhEigeartaigh S.S."/>
            <person name="Byrne K.P."/>
            <person name="Wolfe K.H."/>
        </authorList>
    </citation>
    <scope>NUCLEOTIDE SEQUENCE</scope>
    <source>
        <strain>Type strain:CBS 4309</strain>
    </source>
</reference>
<evidence type="ECO:0000256" key="3">
    <source>
        <dbReference type="ARBA" id="ARBA00010766"/>
    </source>
</evidence>
<dbReference type="GeneID" id="96903988"/>
<accession>G0VFU0</accession>
<evidence type="ECO:0000256" key="4">
    <source>
        <dbReference type="ARBA" id="ARBA00022688"/>
    </source>
</evidence>
<dbReference type="PANTHER" id="PTHR21427:SF19">
    <property type="entry name" value="UBIQUINONE BIOSYNTHESIS PROTEIN COQ9, MITOCHONDRIAL"/>
    <property type="match status" value="1"/>
</dbReference>
<dbReference type="KEGG" id="ncs:NCAS_0E02870"/>
<evidence type="ECO:0000313" key="10">
    <source>
        <dbReference type="EMBL" id="CCC70357.1"/>
    </source>
</evidence>
<evidence type="ECO:0000256" key="7">
    <source>
        <dbReference type="ARBA" id="ARBA00023128"/>
    </source>
</evidence>
<comment type="function">
    <text evidence="8">Membrane-associated protein that warps the membrane surface to access and bind aromatic isoprenes with high specificity, including ubiquinone (CoQ) isoprene intermediates and presents them directly to Coq7, therefore facilitating the Coq7-mediated hydroxylase step. Participates in the biosynthesis of coenzyme Q, also named ubiquinone, an essential lipid-soluble electron transporter for aerobic cellular respiration.</text>
</comment>
<evidence type="ECO:0000256" key="1">
    <source>
        <dbReference type="ARBA" id="ARBA00004173"/>
    </source>
</evidence>
<reference evidence="10 11" key="1">
    <citation type="journal article" date="2011" name="Proc. Natl. Acad. Sci. U.S.A.">
        <title>Evolutionary erosion of yeast sex chromosomes by mating-type switching accidents.</title>
        <authorList>
            <person name="Gordon J.L."/>
            <person name="Armisen D."/>
            <person name="Proux-Wera E."/>
            <person name="Oheigeartaigh S.S."/>
            <person name="Byrne K.P."/>
            <person name="Wolfe K.H."/>
        </authorList>
    </citation>
    <scope>NUCLEOTIDE SEQUENCE [LARGE SCALE GENOMIC DNA]</scope>
    <source>
        <strain evidence="11">ATCC 76901 / BCRC 22586 / CBS 4309 / NBRC 1992 / NRRL Y-12630</strain>
    </source>
</reference>
<dbReference type="FunCoup" id="G0VFU0">
    <property type="interactions" value="287"/>
</dbReference>
<comment type="similarity">
    <text evidence="3 8">Belongs to the COQ9 family.</text>
</comment>
<evidence type="ECO:0000259" key="9">
    <source>
        <dbReference type="Pfam" id="PF08511"/>
    </source>
</evidence>
<sequence length="261" mass="30021">MLNRSILKKGLFSYRSYHPSLKEYVKPATLSPLTYNKESVQYKILSNALTKWVPKHGFKEKAITDSLNELGFSSSLLSVIGASNSPAIFRSISPAVMELIKFQLVSKRYELTENLCPDTTPKNELPSLESLLLKRLEMDKAIGKQIPHLFAELATPSSFLFDVALPELHRLSDDMIYFSNEKDHHDMAWYTKRLGVSCAYVSSKLYMAQDNSRDFEDTLSFAKDKLHRIMKLGEYYNNTEEYAWYMFMVSTNLVRARLARS</sequence>
<dbReference type="eggNOG" id="KOG2969">
    <property type="taxonomic scope" value="Eukaryota"/>
</dbReference>
<dbReference type="GO" id="GO:0005743">
    <property type="term" value="C:mitochondrial inner membrane"/>
    <property type="evidence" value="ECO:0007669"/>
    <property type="project" value="EnsemblFungi"/>
</dbReference>
<evidence type="ECO:0000256" key="2">
    <source>
        <dbReference type="ARBA" id="ARBA00004749"/>
    </source>
</evidence>
<comment type="subcellular location">
    <subcellularLocation>
        <location evidence="1 8">Mitochondrion</location>
    </subcellularLocation>
</comment>
<name>G0VFU0_NAUCA</name>
<protein>
    <recommendedName>
        <fullName evidence="8">Ubiquinone biosynthesis protein</fullName>
    </recommendedName>
</protein>
<feature type="domain" description="COQ9 C-terminal" evidence="9">
    <location>
        <begin position="163"/>
        <end position="233"/>
    </location>
</feature>
<evidence type="ECO:0000256" key="5">
    <source>
        <dbReference type="ARBA" id="ARBA00022946"/>
    </source>
</evidence>
<keyword evidence="4 8" id="KW-0831">Ubiquinone biosynthesis</keyword>